<dbReference type="EMBL" id="KQ257467">
    <property type="protein sequence ID" value="KNC96734.1"/>
    <property type="molecule type" value="Genomic_DNA"/>
</dbReference>
<dbReference type="GeneID" id="27691125"/>
<dbReference type="RefSeq" id="XP_016604774.1">
    <property type="nucleotide sequence ID" value="XM_016756093.1"/>
</dbReference>
<organism evidence="2 3">
    <name type="scientific">Spizellomyces punctatus (strain DAOM BR117)</name>
    <dbReference type="NCBI Taxonomy" id="645134"/>
    <lineage>
        <taxon>Eukaryota</taxon>
        <taxon>Fungi</taxon>
        <taxon>Fungi incertae sedis</taxon>
        <taxon>Chytridiomycota</taxon>
        <taxon>Chytridiomycota incertae sedis</taxon>
        <taxon>Chytridiomycetes</taxon>
        <taxon>Spizellomycetales</taxon>
        <taxon>Spizellomycetaceae</taxon>
        <taxon>Spizellomyces</taxon>
    </lineage>
</organism>
<feature type="region of interest" description="Disordered" evidence="1">
    <location>
        <begin position="1"/>
        <end position="27"/>
    </location>
</feature>
<reference evidence="2 3" key="1">
    <citation type="submission" date="2009-08" db="EMBL/GenBank/DDBJ databases">
        <title>The Genome Sequence of Spizellomyces punctatus strain DAOM BR117.</title>
        <authorList>
            <consortium name="The Broad Institute Genome Sequencing Platform"/>
            <person name="Russ C."/>
            <person name="Cuomo C."/>
            <person name="Shea T."/>
            <person name="Young S.K."/>
            <person name="Zeng Q."/>
            <person name="Koehrsen M."/>
            <person name="Haas B."/>
            <person name="Borodovsky M."/>
            <person name="Guigo R."/>
            <person name="Alvarado L."/>
            <person name="Berlin A."/>
            <person name="Bochicchio J."/>
            <person name="Borenstein D."/>
            <person name="Chapman S."/>
            <person name="Chen Z."/>
            <person name="Engels R."/>
            <person name="Freedman E."/>
            <person name="Gellesch M."/>
            <person name="Goldberg J."/>
            <person name="Griggs A."/>
            <person name="Gujja S."/>
            <person name="Heiman D."/>
            <person name="Hepburn T."/>
            <person name="Howarth C."/>
            <person name="Jen D."/>
            <person name="Larson L."/>
            <person name="Lewis B."/>
            <person name="Mehta T."/>
            <person name="Park D."/>
            <person name="Pearson M."/>
            <person name="Roberts A."/>
            <person name="Saif S."/>
            <person name="Shenoy N."/>
            <person name="Sisk P."/>
            <person name="Stolte C."/>
            <person name="Sykes S."/>
            <person name="Thomson T."/>
            <person name="Walk T."/>
            <person name="White J."/>
            <person name="Yandava C."/>
            <person name="Burger G."/>
            <person name="Gray M.W."/>
            <person name="Holland P.W.H."/>
            <person name="King N."/>
            <person name="Lang F.B.F."/>
            <person name="Roger A.J."/>
            <person name="Ruiz-Trillo I."/>
            <person name="Lander E."/>
            <person name="Nusbaum C."/>
        </authorList>
    </citation>
    <scope>NUCLEOTIDE SEQUENCE [LARGE SCALE GENOMIC DNA]</scope>
    <source>
        <strain evidence="2 3">DAOM BR117</strain>
    </source>
</reference>
<dbReference type="EMBL" id="KQ257467">
    <property type="protein sequence ID" value="KNC96733.1"/>
    <property type="molecule type" value="Genomic_DNA"/>
</dbReference>
<dbReference type="Proteomes" id="UP000053201">
    <property type="component" value="Unassembled WGS sequence"/>
</dbReference>
<accession>A0A0L0H6Z4</accession>
<evidence type="ECO:0000256" key="1">
    <source>
        <dbReference type="SAM" id="MobiDB-lite"/>
    </source>
</evidence>
<dbReference type="VEuPathDB" id="FungiDB:SPPG_07942"/>
<sequence length="111" mass="12068">MSVATIGMKAIPRRSSSDNAKQPRNTDDKLIYCPIPVRPRAVIASFLAGIEQTLQGDDRDGVKSKHDQVIGNFNGLNALVGGPAHDDMHTIPMDLCRVSVNVTKMVDIKAR</sequence>
<name>A0A0L0H6Z4_SPIPD</name>
<evidence type="ECO:0000313" key="2">
    <source>
        <dbReference type="EMBL" id="KNC96734.1"/>
    </source>
</evidence>
<gene>
    <name evidence="2" type="ORF">SPPG_07942</name>
</gene>
<protein>
    <submittedName>
        <fullName evidence="2">Uncharacterized protein</fullName>
    </submittedName>
</protein>
<evidence type="ECO:0000313" key="3">
    <source>
        <dbReference type="Proteomes" id="UP000053201"/>
    </source>
</evidence>
<proteinExistence type="predicted"/>
<dbReference type="OrthoDB" id="10300905at2759"/>
<dbReference type="AlphaFoldDB" id="A0A0L0H6Z4"/>
<dbReference type="RefSeq" id="XP_016604773.1">
    <property type="nucleotide sequence ID" value="XM_016756092.1"/>
</dbReference>
<keyword evidence="3" id="KW-1185">Reference proteome</keyword>